<dbReference type="EMBL" id="AONC01000013">
    <property type="protein sequence ID" value="EXJ16278.1"/>
    <property type="molecule type" value="Genomic_DNA"/>
</dbReference>
<proteinExistence type="predicted"/>
<dbReference type="AlphaFoldDB" id="W9V9K9"/>
<gene>
    <name evidence="1" type="ORF">D779_0420</name>
</gene>
<reference evidence="1 2" key="1">
    <citation type="submission" date="2012-11" db="EMBL/GenBank/DDBJ databases">
        <title>Genome assembly of Thiorhodococcus sp. AK35.</title>
        <authorList>
            <person name="Nupur N."/>
            <person name="Khatri I."/>
            <person name="Subramanian S."/>
            <person name="Pinnaka A."/>
        </authorList>
    </citation>
    <scope>NUCLEOTIDE SEQUENCE [LARGE SCALE GENOMIC DNA]</scope>
    <source>
        <strain evidence="1 2">AK35</strain>
    </source>
</reference>
<dbReference type="PATRIC" id="fig|1249627.3.peg.997"/>
<evidence type="ECO:0000313" key="2">
    <source>
        <dbReference type="Proteomes" id="UP000019460"/>
    </source>
</evidence>
<dbReference type="eggNOG" id="ENOG502ZD39">
    <property type="taxonomic scope" value="Bacteria"/>
</dbReference>
<protein>
    <submittedName>
        <fullName evidence="1">Uncharacterized protein</fullName>
    </submittedName>
</protein>
<name>W9V9K9_9GAMM</name>
<organism evidence="1 2">
    <name type="scientific">Imhoffiella purpurea</name>
    <dbReference type="NCBI Taxonomy" id="1249627"/>
    <lineage>
        <taxon>Bacteria</taxon>
        <taxon>Pseudomonadati</taxon>
        <taxon>Pseudomonadota</taxon>
        <taxon>Gammaproteobacteria</taxon>
        <taxon>Chromatiales</taxon>
        <taxon>Chromatiaceae</taxon>
        <taxon>Imhoffiella</taxon>
    </lineage>
</organism>
<accession>W9V9K9</accession>
<dbReference type="Proteomes" id="UP000019460">
    <property type="component" value="Unassembled WGS sequence"/>
</dbReference>
<evidence type="ECO:0000313" key="1">
    <source>
        <dbReference type="EMBL" id="EXJ16278.1"/>
    </source>
</evidence>
<sequence length="192" mass="21535">MMNLNAIIDDDVYELNVPDGLLVQAGDFFDKLDRDMDGGWQMGREWVERPDRMQRCQIVADKLLTTLEAENARLGVMMAGYLLARLPGLKSVRLDVQGEMQNNSFEIEETPAASAEPVVETPGAPSKLEAMEQAGKTVTKVFKVGRGYRFSVFDRASDSWRDSPLIATEEEAARLRQAAFRERYESLLKGDA</sequence>
<comment type="caution">
    <text evidence="1">The sequence shown here is derived from an EMBL/GenBank/DDBJ whole genome shotgun (WGS) entry which is preliminary data.</text>
</comment>
<keyword evidence="2" id="KW-1185">Reference proteome</keyword>